<evidence type="ECO:0000259" key="1">
    <source>
        <dbReference type="PROSITE" id="PS51704"/>
    </source>
</evidence>
<sequence length="276" mass="31305">MAFEIQAHRGGRALFPENTLHAFCHAASLGIRVLELDLVVSKDHQILVSHDPWLSAPLCADAHGHQLSAEDRFRYIIYEMNSADIASFDCGLPHPSFPGQLRVASFKPPLATVFREVDSYIVSSGMKGEMIYNLEIKSWPDKDDLFHPPPDQYAALVVQLIETAGLSLRVRIQSFDERVIRAAWRVNPRLCYGLLIEERHNPDRLMLELGFVPRYVNPHFSLVEREMTEAFHEKGIGMIPWTVNRREEMLAMKSLGAEGIITDYPERAIALFGLPD</sequence>
<name>B4SBC6_PELPB</name>
<dbReference type="Proteomes" id="UP000002724">
    <property type="component" value="Chromosome"/>
</dbReference>
<dbReference type="PANTHER" id="PTHR46211:SF14">
    <property type="entry name" value="GLYCEROPHOSPHODIESTER PHOSPHODIESTERASE"/>
    <property type="match status" value="1"/>
</dbReference>
<reference evidence="2 3" key="1">
    <citation type="submission" date="2008-06" db="EMBL/GenBank/DDBJ databases">
        <title>Complete sequence of Pelodictyon phaeoclathratiforme BU-1.</title>
        <authorList>
            <consortium name="US DOE Joint Genome Institute"/>
            <person name="Lucas S."/>
            <person name="Copeland A."/>
            <person name="Lapidus A."/>
            <person name="Glavina del Rio T."/>
            <person name="Dalin E."/>
            <person name="Tice H."/>
            <person name="Bruce D."/>
            <person name="Goodwin L."/>
            <person name="Pitluck S."/>
            <person name="Schmutz J."/>
            <person name="Larimer F."/>
            <person name="Land M."/>
            <person name="Hauser L."/>
            <person name="Kyrpides N."/>
            <person name="Mikhailova N."/>
            <person name="Liu Z."/>
            <person name="Li T."/>
            <person name="Zhao F."/>
            <person name="Overmann J."/>
            <person name="Bryant D.A."/>
            <person name="Richardson P."/>
        </authorList>
    </citation>
    <scope>NUCLEOTIDE SEQUENCE [LARGE SCALE GENOMIC DNA]</scope>
    <source>
        <strain evidence="3">DSM 5477 / BU-1</strain>
    </source>
</reference>
<dbReference type="eggNOG" id="COG0584">
    <property type="taxonomic scope" value="Bacteria"/>
</dbReference>
<dbReference type="InterPro" id="IPR030395">
    <property type="entry name" value="GP_PDE_dom"/>
</dbReference>
<dbReference type="GO" id="GO:0006629">
    <property type="term" value="P:lipid metabolic process"/>
    <property type="evidence" value="ECO:0007669"/>
    <property type="project" value="InterPro"/>
</dbReference>
<dbReference type="RefSeq" id="WP_012507043.1">
    <property type="nucleotide sequence ID" value="NC_011060.1"/>
</dbReference>
<evidence type="ECO:0000313" key="2">
    <source>
        <dbReference type="EMBL" id="ACF42547.1"/>
    </source>
</evidence>
<dbReference type="OrthoDB" id="384721at2"/>
<dbReference type="PANTHER" id="PTHR46211">
    <property type="entry name" value="GLYCEROPHOSPHORYL DIESTER PHOSPHODIESTERASE"/>
    <property type="match status" value="1"/>
</dbReference>
<organism evidence="2 3">
    <name type="scientific">Pelodictyon phaeoclathratiforme (strain DSM 5477 / BU-1)</name>
    <dbReference type="NCBI Taxonomy" id="324925"/>
    <lineage>
        <taxon>Bacteria</taxon>
        <taxon>Pseudomonadati</taxon>
        <taxon>Chlorobiota</taxon>
        <taxon>Chlorobiia</taxon>
        <taxon>Chlorobiales</taxon>
        <taxon>Chlorobiaceae</taxon>
        <taxon>Chlorobium/Pelodictyon group</taxon>
        <taxon>Pelodictyon</taxon>
    </lineage>
</organism>
<dbReference type="KEGG" id="pph:Ppha_0210"/>
<evidence type="ECO:0000313" key="3">
    <source>
        <dbReference type="Proteomes" id="UP000002724"/>
    </source>
</evidence>
<dbReference type="Pfam" id="PF03009">
    <property type="entry name" value="GDPD"/>
    <property type="match status" value="1"/>
</dbReference>
<feature type="domain" description="GP-PDE" evidence="1">
    <location>
        <begin position="3"/>
        <end position="272"/>
    </location>
</feature>
<accession>B4SBC6</accession>
<dbReference type="EMBL" id="CP001110">
    <property type="protein sequence ID" value="ACF42547.1"/>
    <property type="molecule type" value="Genomic_DNA"/>
</dbReference>
<dbReference type="GO" id="GO:0008081">
    <property type="term" value="F:phosphoric diester hydrolase activity"/>
    <property type="evidence" value="ECO:0007669"/>
    <property type="project" value="InterPro"/>
</dbReference>
<dbReference type="Gene3D" id="3.20.20.190">
    <property type="entry name" value="Phosphatidylinositol (PI) phosphodiesterase"/>
    <property type="match status" value="1"/>
</dbReference>
<protein>
    <submittedName>
        <fullName evidence="2">Glycerophosphoryl diester phosphodiesterase</fullName>
    </submittedName>
</protein>
<keyword evidence="3" id="KW-1185">Reference proteome</keyword>
<gene>
    <name evidence="2" type="ordered locus">Ppha_0210</name>
</gene>
<dbReference type="InterPro" id="IPR017946">
    <property type="entry name" value="PLC-like_Pdiesterase_TIM-brl"/>
</dbReference>
<proteinExistence type="predicted"/>
<dbReference type="STRING" id="324925.Ppha_0210"/>
<dbReference type="AlphaFoldDB" id="B4SBC6"/>
<dbReference type="PROSITE" id="PS51704">
    <property type="entry name" value="GP_PDE"/>
    <property type="match status" value="1"/>
</dbReference>
<dbReference type="HOGENOM" id="CLU_030006_3_1_10"/>
<dbReference type="SUPFAM" id="SSF51695">
    <property type="entry name" value="PLC-like phosphodiesterases"/>
    <property type="match status" value="1"/>
</dbReference>